<proteinExistence type="predicted"/>
<evidence type="ECO:0000313" key="2">
    <source>
        <dbReference type="EMBL" id="MDK9497748.1"/>
    </source>
</evidence>
<keyword evidence="3" id="KW-1185">Reference proteome</keyword>
<dbReference type="GO" id="GO:0016853">
    <property type="term" value="F:isomerase activity"/>
    <property type="evidence" value="ECO:0007669"/>
    <property type="project" value="UniProtKB-KW"/>
</dbReference>
<feature type="domain" description="Mycothiol-dependent maleylpyruvate isomerase metal-binding" evidence="1">
    <location>
        <begin position="16"/>
        <end position="160"/>
    </location>
</feature>
<dbReference type="RefSeq" id="WP_285343463.1">
    <property type="nucleotide sequence ID" value="NZ_JASITI010000022.1"/>
</dbReference>
<keyword evidence="2" id="KW-0413">Isomerase</keyword>
<gene>
    <name evidence="2" type="ORF">QEZ40_002692</name>
</gene>
<dbReference type="SUPFAM" id="SSF109854">
    <property type="entry name" value="DinB/YfiT-like putative metalloenzymes"/>
    <property type="match status" value="1"/>
</dbReference>
<sequence>MRQARELYLSVAESAGRLLAEPAVADGWDQPSALAKLSVRGLAGHLAGQVFFIPAVLAEPEPSEPAISIHEYYGRVSWIGSDVDTPFNQGIRSGGEDEAADGPAALAARVATCVDELRATLPTAPDRRVRRPTWGPWSISLDDFVTSRTLELIVHSDDLAHSVGLPTPEFPAPAVETVVDLLSRIALRRHGATAVLRALSRAERAPASISALQAGIGQ</sequence>
<comment type="caution">
    <text evidence="2">The sequence shown here is derived from an EMBL/GenBank/DDBJ whole genome shotgun (WGS) entry which is preliminary data.</text>
</comment>
<organism evidence="2 3">
    <name type="scientific">Streptomyces katrae</name>
    <dbReference type="NCBI Taxonomy" id="68223"/>
    <lineage>
        <taxon>Bacteria</taxon>
        <taxon>Bacillati</taxon>
        <taxon>Actinomycetota</taxon>
        <taxon>Actinomycetes</taxon>
        <taxon>Kitasatosporales</taxon>
        <taxon>Streptomycetaceae</taxon>
        <taxon>Streptomyces</taxon>
    </lineage>
</organism>
<dbReference type="EMBL" id="JASITI010000022">
    <property type="protein sequence ID" value="MDK9497748.1"/>
    <property type="molecule type" value="Genomic_DNA"/>
</dbReference>
<name>A0ABT7GVY8_9ACTN</name>
<evidence type="ECO:0000313" key="3">
    <source>
        <dbReference type="Proteomes" id="UP001223390"/>
    </source>
</evidence>
<evidence type="ECO:0000259" key="1">
    <source>
        <dbReference type="Pfam" id="PF11716"/>
    </source>
</evidence>
<dbReference type="InterPro" id="IPR024344">
    <property type="entry name" value="MDMPI_metal-binding"/>
</dbReference>
<dbReference type="Proteomes" id="UP001223390">
    <property type="component" value="Unassembled WGS sequence"/>
</dbReference>
<dbReference type="Gene3D" id="1.20.120.450">
    <property type="entry name" value="dinb family like domain"/>
    <property type="match status" value="1"/>
</dbReference>
<dbReference type="Pfam" id="PF11716">
    <property type="entry name" value="MDMPI_N"/>
    <property type="match status" value="1"/>
</dbReference>
<reference evidence="2 3" key="1">
    <citation type="submission" date="2023-05" db="EMBL/GenBank/DDBJ databases">
        <title>Sequencing and Assembly of Streptomyces sp. NP73.</title>
        <authorList>
            <person name="Konwar A.N."/>
            <person name="Saikia K."/>
            <person name="Thakur D."/>
        </authorList>
    </citation>
    <scope>NUCLEOTIDE SEQUENCE [LARGE SCALE GENOMIC DNA]</scope>
    <source>
        <strain evidence="2 3">NP73</strain>
    </source>
</reference>
<accession>A0ABT7GVY8</accession>
<dbReference type="InterPro" id="IPR034660">
    <property type="entry name" value="DinB/YfiT-like"/>
</dbReference>
<protein>
    <submittedName>
        <fullName evidence="2">Maleylpyruvate isomerase N-terminal domain-containing protein</fullName>
    </submittedName>
</protein>